<name>X1BWA3_9ZZZZ</name>
<gene>
    <name evidence="1" type="ORF">S01H4_32999</name>
</gene>
<dbReference type="SUPFAM" id="SSF88659">
    <property type="entry name" value="Sigma3 and sigma4 domains of RNA polymerase sigma factors"/>
    <property type="match status" value="1"/>
</dbReference>
<dbReference type="InterPro" id="IPR036388">
    <property type="entry name" value="WH-like_DNA-bd_sf"/>
</dbReference>
<accession>X1BWA3</accession>
<dbReference type="AlphaFoldDB" id="X1BWA3"/>
<protein>
    <recommendedName>
        <fullName evidence="2">RNA polymerase sigma-70 region 4 domain-containing protein</fullName>
    </recommendedName>
</protein>
<comment type="caution">
    <text evidence="1">The sequence shown here is derived from an EMBL/GenBank/DDBJ whole genome shotgun (WGS) entry which is preliminary data.</text>
</comment>
<dbReference type="EMBL" id="BART01017315">
    <property type="protein sequence ID" value="GAG76431.1"/>
    <property type="molecule type" value="Genomic_DNA"/>
</dbReference>
<organism evidence="1">
    <name type="scientific">marine sediment metagenome</name>
    <dbReference type="NCBI Taxonomy" id="412755"/>
    <lineage>
        <taxon>unclassified sequences</taxon>
        <taxon>metagenomes</taxon>
        <taxon>ecological metagenomes</taxon>
    </lineage>
</organism>
<evidence type="ECO:0000313" key="1">
    <source>
        <dbReference type="EMBL" id="GAG76431.1"/>
    </source>
</evidence>
<dbReference type="InterPro" id="IPR013324">
    <property type="entry name" value="RNA_pol_sigma_r3/r4-like"/>
</dbReference>
<reference evidence="1" key="1">
    <citation type="journal article" date="2014" name="Front. Microbiol.">
        <title>High frequency of phylogenetically diverse reductive dehalogenase-homologous genes in deep subseafloor sedimentary metagenomes.</title>
        <authorList>
            <person name="Kawai M."/>
            <person name="Futagami T."/>
            <person name="Toyoda A."/>
            <person name="Takaki Y."/>
            <person name="Nishi S."/>
            <person name="Hori S."/>
            <person name="Arai W."/>
            <person name="Tsubouchi T."/>
            <person name="Morono Y."/>
            <person name="Uchiyama I."/>
            <person name="Ito T."/>
            <person name="Fujiyama A."/>
            <person name="Inagaki F."/>
            <person name="Takami H."/>
        </authorList>
    </citation>
    <scope>NUCLEOTIDE SEQUENCE</scope>
    <source>
        <strain evidence="1">Expedition CK06-06</strain>
    </source>
</reference>
<evidence type="ECO:0008006" key="2">
    <source>
        <dbReference type="Google" id="ProtNLM"/>
    </source>
</evidence>
<sequence>MLDYVGTGIKWEDMMITSNLSTDTDWSFLQETNLSPRQRDFVKLKYSGNGMKDSEVARKMGITPQRVYNLKKGIKDKSIK</sequence>
<proteinExistence type="predicted"/>
<dbReference type="Gene3D" id="1.10.10.10">
    <property type="entry name" value="Winged helix-like DNA-binding domain superfamily/Winged helix DNA-binding domain"/>
    <property type="match status" value="1"/>
</dbReference>